<feature type="domain" description="Luciferase-like" evidence="2">
    <location>
        <begin position="3"/>
        <end position="88"/>
    </location>
</feature>
<dbReference type="PANTHER" id="PTHR43244:SF1">
    <property type="entry name" value="5,10-METHYLENETETRAHYDROMETHANOPTERIN REDUCTASE"/>
    <property type="match status" value="1"/>
</dbReference>
<dbReference type="PANTHER" id="PTHR43244">
    <property type="match status" value="1"/>
</dbReference>
<reference evidence="3 4" key="1">
    <citation type="journal article" date="2019" name="Int. J. Syst. Evol. Microbiol.">
        <title>The Global Catalogue of Microorganisms (GCM) 10K type strain sequencing project: providing services to taxonomists for standard genome sequencing and annotation.</title>
        <authorList>
            <consortium name="The Broad Institute Genomics Platform"/>
            <consortium name="The Broad Institute Genome Sequencing Center for Infectious Disease"/>
            <person name="Wu L."/>
            <person name="Ma J."/>
        </authorList>
    </citation>
    <scope>NUCLEOTIDE SEQUENCE [LARGE SCALE GENOMIC DNA]</scope>
    <source>
        <strain evidence="3 4">JCM 16009</strain>
    </source>
</reference>
<evidence type="ECO:0000259" key="2">
    <source>
        <dbReference type="Pfam" id="PF00296"/>
    </source>
</evidence>
<sequence length="153" mass="16039">MDGAEFATREARIDPPAEHPIPIWLGSYGPRALALTGRRADGWLPSLGRLTLAEASARREVVRAAAAEAGRDPDDVTCACNIAIRVRPGAEPSPGVLTGTVDEVVAQTLEVVAAGFTVLLVHSLTEADQELLAAEVLPAVRAAAVERGFARLP</sequence>
<dbReference type="EMBL" id="BAAAQK010000018">
    <property type="protein sequence ID" value="GAA1860261.1"/>
    <property type="molecule type" value="Genomic_DNA"/>
</dbReference>
<dbReference type="Gene3D" id="3.20.20.30">
    <property type="entry name" value="Luciferase-like domain"/>
    <property type="match status" value="1"/>
</dbReference>
<keyword evidence="4" id="KW-1185">Reference proteome</keyword>
<organism evidence="3 4">
    <name type="scientific">Pseudonocardia ailaonensis</name>
    <dbReference type="NCBI Taxonomy" id="367279"/>
    <lineage>
        <taxon>Bacteria</taxon>
        <taxon>Bacillati</taxon>
        <taxon>Actinomycetota</taxon>
        <taxon>Actinomycetes</taxon>
        <taxon>Pseudonocardiales</taxon>
        <taxon>Pseudonocardiaceae</taxon>
        <taxon>Pseudonocardia</taxon>
    </lineage>
</organism>
<gene>
    <name evidence="3" type="ORF">GCM10009836_45510</name>
</gene>
<accession>A0ABN2NBH2</accession>
<name>A0ABN2NBH2_9PSEU</name>
<evidence type="ECO:0000256" key="1">
    <source>
        <dbReference type="ARBA" id="ARBA00023002"/>
    </source>
</evidence>
<evidence type="ECO:0000313" key="3">
    <source>
        <dbReference type="EMBL" id="GAA1860261.1"/>
    </source>
</evidence>
<evidence type="ECO:0000313" key="4">
    <source>
        <dbReference type="Proteomes" id="UP001500449"/>
    </source>
</evidence>
<comment type="caution">
    <text evidence="3">The sequence shown here is derived from an EMBL/GenBank/DDBJ whole genome shotgun (WGS) entry which is preliminary data.</text>
</comment>
<keyword evidence="1" id="KW-0560">Oxidoreductase</keyword>
<dbReference type="Pfam" id="PF00296">
    <property type="entry name" value="Bac_luciferase"/>
    <property type="match status" value="1"/>
</dbReference>
<dbReference type="InterPro" id="IPR036661">
    <property type="entry name" value="Luciferase-like_sf"/>
</dbReference>
<proteinExistence type="predicted"/>
<dbReference type="SUPFAM" id="SSF51679">
    <property type="entry name" value="Bacterial luciferase-like"/>
    <property type="match status" value="1"/>
</dbReference>
<dbReference type="InterPro" id="IPR050564">
    <property type="entry name" value="F420-G6PD/mer"/>
</dbReference>
<protein>
    <recommendedName>
        <fullName evidence="2">Luciferase-like domain-containing protein</fullName>
    </recommendedName>
</protein>
<dbReference type="InterPro" id="IPR011251">
    <property type="entry name" value="Luciferase-like_dom"/>
</dbReference>
<dbReference type="Proteomes" id="UP001500449">
    <property type="component" value="Unassembled WGS sequence"/>
</dbReference>